<feature type="transmembrane region" description="Helical" evidence="8">
    <location>
        <begin position="134"/>
        <end position="154"/>
    </location>
</feature>
<proteinExistence type="predicted"/>
<dbReference type="GO" id="GO:0008610">
    <property type="term" value="P:lipid biosynthetic process"/>
    <property type="evidence" value="ECO:0007669"/>
    <property type="project" value="UniProtKB-ARBA"/>
</dbReference>
<evidence type="ECO:0000256" key="4">
    <source>
        <dbReference type="ARBA" id="ARBA00022679"/>
    </source>
</evidence>
<dbReference type="PANTHER" id="PTHR33908:SF11">
    <property type="entry name" value="MEMBRANE PROTEIN"/>
    <property type="match status" value="1"/>
</dbReference>
<keyword evidence="2" id="KW-1003">Cell membrane</keyword>
<keyword evidence="6 8" id="KW-1133">Transmembrane helix</keyword>
<evidence type="ECO:0000256" key="6">
    <source>
        <dbReference type="ARBA" id="ARBA00022989"/>
    </source>
</evidence>
<feature type="transmembrane region" description="Helical" evidence="8">
    <location>
        <begin position="329"/>
        <end position="350"/>
    </location>
</feature>
<dbReference type="InterPro" id="IPR050297">
    <property type="entry name" value="LipidA_mod_glycosyltrf_83"/>
</dbReference>
<evidence type="ECO:0000313" key="10">
    <source>
        <dbReference type="EMBL" id="SFL14821.1"/>
    </source>
</evidence>
<evidence type="ECO:0000256" key="5">
    <source>
        <dbReference type="ARBA" id="ARBA00022692"/>
    </source>
</evidence>
<dbReference type="EMBL" id="FOTL01000001">
    <property type="protein sequence ID" value="SFL14821.1"/>
    <property type="molecule type" value="Genomic_DNA"/>
</dbReference>
<dbReference type="Pfam" id="PF13231">
    <property type="entry name" value="PMT_2"/>
    <property type="match status" value="1"/>
</dbReference>
<feature type="transmembrane region" description="Helical" evidence="8">
    <location>
        <begin position="450"/>
        <end position="468"/>
    </location>
</feature>
<gene>
    <name evidence="10" type="ORF">SAMN02910297_00012</name>
</gene>
<evidence type="ECO:0000313" key="11">
    <source>
        <dbReference type="Proteomes" id="UP000183442"/>
    </source>
</evidence>
<feature type="transmembrane region" description="Helical" evidence="8">
    <location>
        <begin position="33"/>
        <end position="51"/>
    </location>
</feature>
<keyword evidence="3 10" id="KW-0328">Glycosyltransferase</keyword>
<evidence type="ECO:0000256" key="8">
    <source>
        <dbReference type="SAM" id="Phobius"/>
    </source>
</evidence>
<feature type="transmembrane region" description="Helical" evidence="8">
    <location>
        <begin position="57"/>
        <end position="75"/>
    </location>
</feature>
<feature type="transmembrane region" description="Helical" evidence="8">
    <location>
        <begin position="540"/>
        <end position="560"/>
    </location>
</feature>
<keyword evidence="5 8" id="KW-0812">Transmembrane</keyword>
<feature type="transmembrane region" description="Helical" evidence="8">
    <location>
        <begin position="106"/>
        <end position="127"/>
    </location>
</feature>
<evidence type="ECO:0000256" key="3">
    <source>
        <dbReference type="ARBA" id="ARBA00022676"/>
    </source>
</evidence>
<feature type="domain" description="Glycosyltransferase RgtA/B/C/D-like" evidence="9">
    <location>
        <begin position="87"/>
        <end position="214"/>
    </location>
</feature>
<comment type="subcellular location">
    <subcellularLocation>
        <location evidence="1">Cell membrane</location>
        <topology evidence="1">Multi-pass membrane protein</topology>
    </subcellularLocation>
</comment>
<keyword evidence="7 8" id="KW-0472">Membrane</keyword>
<evidence type="ECO:0000256" key="7">
    <source>
        <dbReference type="ARBA" id="ARBA00023136"/>
    </source>
</evidence>
<evidence type="ECO:0000256" key="2">
    <source>
        <dbReference type="ARBA" id="ARBA00022475"/>
    </source>
</evidence>
<dbReference type="Proteomes" id="UP000183442">
    <property type="component" value="Unassembled WGS sequence"/>
</dbReference>
<feature type="transmembrane region" description="Helical" evidence="8">
    <location>
        <begin position="160"/>
        <end position="177"/>
    </location>
</feature>
<feature type="transmembrane region" description="Helical" evidence="8">
    <location>
        <begin position="480"/>
        <end position="500"/>
    </location>
</feature>
<evidence type="ECO:0000256" key="1">
    <source>
        <dbReference type="ARBA" id="ARBA00004651"/>
    </source>
</evidence>
<name>A0A1I4FEG3_METOL</name>
<dbReference type="GO" id="GO:0005886">
    <property type="term" value="C:plasma membrane"/>
    <property type="evidence" value="ECO:0007669"/>
    <property type="project" value="UniProtKB-SubCell"/>
</dbReference>
<dbReference type="PANTHER" id="PTHR33908">
    <property type="entry name" value="MANNOSYLTRANSFERASE YKCB-RELATED"/>
    <property type="match status" value="1"/>
</dbReference>
<evidence type="ECO:0000259" key="9">
    <source>
        <dbReference type="Pfam" id="PF13231"/>
    </source>
</evidence>
<reference evidence="11" key="1">
    <citation type="submission" date="2016-10" db="EMBL/GenBank/DDBJ databases">
        <authorList>
            <person name="Varghese N."/>
        </authorList>
    </citation>
    <scope>NUCLEOTIDE SEQUENCE [LARGE SCALE GENOMIC DNA]</scope>
    <source>
        <strain evidence="11">DSM 16632</strain>
    </source>
</reference>
<feature type="transmembrane region" description="Helical" evidence="8">
    <location>
        <begin position="248"/>
        <end position="267"/>
    </location>
</feature>
<dbReference type="InterPro" id="IPR038731">
    <property type="entry name" value="RgtA/B/C-like"/>
</dbReference>
<dbReference type="AlphaFoldDB" id="A0A1I4FEG3"/>
<sequence>MLSYLNWNNSDGNSVKMAFKSVFEDLNISRNDFLYLFILTVFSILITYVLINLNEYIGIYCSDVFIYLSNSLVFAGYSSSILYLYLAPFICFLTSILFRLGFLSEISLYLVTGVFCIFGNIGIYVLLKNKFSSLLSLCGAFLFGSFSLNLLWWANGTLDVPAAALSIWVIIFTLLAIDEDSKYYKVAIPLLVLAIFTRYTALFLLPLIVLYYISYHDFFSNLDLLFLNREEFFLKIRLYLKSEEFRNILKSCILALILIILFSASILNYGSNLSFLTQTSTFASGSKGEIIDNAYTNDTFFYLHDFPNFLFSDNVKFDGVIPILFGSNYVSYLLIGLFAIGIFLFIYNLFNSKRKKDFRFDNLRENKLNCELKSDNELKEFNGLSDKDLKSDNELKEFNGLSDKDLKSDNELREFNGLNNKYIKKYFKYFVGILFVLLLFISILSFKINSIITITILLVDLVILFAFLKKNDINRELYSSNILFLAWFLVYFIFFTFLNIKVNRYIITVFPAFIYFVIFAINGILDFASRFKFFEFKKKNLLNIIPIILIIFCIFSAFTFPSTVHLKEDFNKNKVIADYLIQYDSNYASKDVAVFNQRSYNWFLKMYTIPLTDNQLSFLESSDIDYYISDDNFKLENYTMIYNKNGLYLYERIN</sequence>
<organism evidence="10 11">
    <name type="scientific">Methanobrevibacter olleyae</name>
    <dbReference type="NCBI Taxonomy" id="294671"/>
    <lineage>
        <taxon>Archaea</taxon>
        <taxon>Methanobacteriati</taxon>
        <taxon>Methanobacteriota</taxon>
        <taxon>Methanomada group</taxon>
        <taxon>Methanobacteria</taxon>
        <taxon>Methanobacteriales</taxon>
        <taxon>Methanobacteriaceae</taxon>
        <taxon>Methanobrevibacter</taxon>
    </lineage>
</organism>
<protein>
    <submittedName>
        <fullName evidence="10">Dolichyl-phosphate-mannose-protein mannosyltransferase</fullName>
    </submittedName>
</protein>
<dbReference type="GO" id="GO:0016763">
    <property type="term" value="F:pentosyltransferase activity"/>
    <property type="evidence" value="ECO:0007669"/>
    <property type="project" value="TreeGrafter"/>
</dbReference>
<keyword evidence="4 10" id="KW-0808">Transferase</keyword>
<accession>A0A1I4FEG3</accession>
<feature type="transmembrane region" description="Helical" evidence="8">
    <location>
        <begin position="506"/>
        <end position="528"/>
    </location>
</feature>
<feature type="transmembrane region" description="Helical" evidence="8">
    <location>
        <begin position="426"/>
        <end position="444"/>
    </location>
</feature>
<feature type="transmembrane region" description="Helical" evidence="8">
    <location>
        <begin position="82"/>
        <end position="100"/>
    </location>
</feature>